<dbReference type="Pfam" id="PF25000">
    <property type="entry name" value="DUF7779"/>
    <property type="match status" value="1"/>
</dbReference>
<dbReference type="AlphaFoldDB" id="A0A0B7FNA1"/>
<sequence length="645" mass="73394">MLWLMAFLHHDLITEEIFERAATNLSLDPKARIFLLPPTETLINAYIHVEEYLSQFLDHTGRWDSLQFLNVINEIASYSLIDSDRTNSTFSIHILVQDWAKTKIEQDLEMATECTAVLLSLSIGFSDSSESRGFMADLEVHLNHFLSQQKQANVKDYHRQFSRAYCELERWQKAKELETNIYEEMKRIRGEKHIYTLGCMTNLASLFLNAGHFSMAETLQTNVLNIQREVLGPEHSHTIRSVTNLASIYLKQGRWDEVECLQLQAFSSGSNDSITKSSTGSVALLSDQRVIGILGPVLTEDSWNMLRGKTNLALAYLNQGRLNEAEILQAEVLCTYQRIFTREGPHPDMIISMINLASIYSRQARWGEAEKLKIEIIELQEALFGREDSRTLTSTAELGAIYSKQGRWAEAEVLQWEITKSYTALLGAGHPDTLCIKTELGVTYAGQQRWDEAEELQLLVLNMRLQQLGEYHQETLRNMSELVSIYMNKYQWAMAEEMQKRLLTARNYKQESAEDGSNVLLDTERMAKIYTELGQLTKAEALCAKALAIQAKAFGKISSDTQALIQDIQHRTRLNRQRFPVRSLLCVTAELGKSMYAKMPTANIGSRGSFAWIMLIVLLVLLHYPCISKRQVETELPKSPAGLVS</sequence>
<dbReference type="Proteomes" id="UP000059188">
    <property type="component" value="Unassembled WGS sequence"/>
</dbReference>
<dbReference type="Pfam" id="PF13424">
    <property type="entry name" value="TPR_12"/>
    <property type="match status" value="1"/>
</dbReference>
<dbReference type="Gene3D" id="1.25.40.10">
    <property type="entry name" value="Tetratricopeptide repeat domain"/>
    <property type="match status" value="3"/>
</dbReference>
<reference evidence="3 4" key="1">
    <citation type="submission" date="2014-11" db="EMBL/GenBank/DDBJ databases">
        <authorList>
            <person name="Wibberg Daniel"/>
        </authorList>
    </citation>
    <scope>NUCLEOTIDE SEQUENCE [LARGE SCALE GENOMIC DNA]</scope>
    <source>
        <strain evidence="3">Rhizoctonia solani AG1-IB 7/3/14</strain>
    </source>
</reference>
<keyword evidence="1" id="KW-0472">Membrane</keyword>
<evidence type="ECO:0000259" key="2">
    <source>
        <dbReference type="Pfam" id="PF25000"/>
    </source>
</evidence>
<protein>
    <recommendedName>
        <fullName evidence="2">DUF7779 domain-containing protein</fullName>
    </recommendedName>
</protein>
<dbReference type="STRING" id="1108050.A0A0B7FNA1"/>
<dbReference type="Pfam" id="PF13374">
    <property type="entry name" value="TPR_10"/>
    <property type="match status" value="4"/>
</dbReference>
<dbReference type="EMBL" id="LN679102">
    <property type="protein sequence ID" value="CEL57627.1"/>
    <property type="molecule type" value="Genomic_DNA"/>
</dbReference>
<dbReference type="PANTHER" id="PTHR46082:SF11">
    <property type="entry name" value="AAA+ ATPASE DOMAIN-CONTAINING PROTEIN-RELATED"/>
    <property type="match status" value="1"/>
</dbReference>
<feature type="transmembrane region" description="Helical" evidence="1">
    <location>
        <begin position="609"/>
        <end position="627"/>
    </location>
</feature>
<name>A0A0B7FNA1_THACB</name>
<proteinExistence type="predicted"/>
<evidence type="ECO:0000313" key="4">
    <source>
        <dbReference type="Proteomes" id="UP000059188"/>
    </source>
</evidence>
<dbReference type="InterPro" id="IPR056681">
    <property type="entry name" value="DUF7779"/>
</dbReference>
<dbReference type="PANTHER" id="PTHR46082">
    <property type="entry name" value="ATP/GTP-BINDING PROTEIN-RELATED"/>
    <property type="match status" value="1"/>
</dbReference>
<evidence type="ECO:0000256" key="1">
    <source>
        <dbReference type="SAM" id="Phobius"/>
    </source>
</evidence>
<dbReference type="InterPro" id="IPR053137">
    <property type="entry name" value="NLR-like"/>
</dbReference>
<dbReference type="InterPro" id="IPR011990">
    <property type="entry name" value="TPR-like_helical_dom_sf"/>
</dbReference>
<accession>A0A0B7FNA1</accession>
<keyword evidence="4" id="KW-1185">Reference proteome</keyword>
<keyword evidence="1" id="KW-0812">Transmembrane</keyword>
<organism evidence="3 4">
    <name type="scientific">Thanatephorus cucumeris (strain AG1-IB / isolate 7/3/14)</name>
    <name type="common">Lettuce bottom rot fungus</name>
    <name type="synonym">Rhizoctonia solani</name>
    <dbReference type="NCBI Taxonomy" id="1108050"/>
    <lineage>
        <taxon>Eukaryota</taxon>
        <taxon>Fungi</taxon>
        <taxon>Dikarya</taxon>
        <taxon>Basidiomycota</taxon>
        <taxon>Agaricomycotina</taxon>
        <taxon>Agaricomycetes</taxon>
        <taxon>Cantharellales</taxon>
        <taxon>Ceratobasidiaceae</taxon>
        <taxon>Rhizoctonia</taxon>
        <taxon>Rhizoctonia solani AG-1</taxon>
    </lineage>
</organism>
<dbReference type="SUPFAM" id="SSF48452">
    <property type="entry name" value="TPR-like"/>
    <property type="match status" value="3"/>
</dbReference>
<keyword evidence="1" id="KW-1133">Transmembrane helix</keyword>
<gene>
    <name evidence="3" type="ORF">RSOLAG1IB_02370</name>
</gene>
<evidence type="ECO:0000313" key="3">
    <source>
        <dbReference type="EMBL" id="CEL57627.1"/>
    </source>
</evidence>
<feature type="domain" description="DUF7779" evidence="2">
    <location>
        <begin position="2"/>
        <end position="106"/>
    </location>
</feature>